<keyword evidence="2" id="KW-1185">Reference proteome</keyword>
<organism evidence="1 2">
    <name type="scientific">Necator americanus</name>
    <name type="common">Human hookworm</name>
    <dbReference type="NCBI Taxonomy" id="51031"/>
    <lineage>
        <taxon>Eukaryota</taxon>
        <taxon>Metazoa</taxon>
        <taxon>Ecdysozoa</taxon>
        <taxon>Nematoda</taxon>
        <taxon>Chromadorea</taxon>
        <taxon>Rhabditida</taxon>
        <taxon>Rhabditina</taxon>
        <taxon>Rhabditomorpha</taxon>
        <taxon>Strongyloidea</taxon>
        <taxon>Ancylostomatidae</taxon>
        <taxon>Bunostominae</taxon>
        <taxon>Necator</taxon>
    </lineage>
</organism>
<evidence type="ECO:0000313" key="2">
    <source>
        <dbReference type="Proteomes" id="UP001303046"/>
    </source>
</evidence>
<sequence length="401" mass="45952">MAMAPHSPALSTCVTIGRRYAFAKRRITPRKPPPPPPLNCKVVPLPRITRSIHGRADIPTSPVGIFKMSLGRFGLLPPELIRQICYNLTLDDILIFQKCHHFLEVMIDNVFFADMKVMRANCDAEGNTVSVSASSSSTCFSTSSNWKEVMYKSSRINKLFIKRTEDAKDSYLLDIIERSEFYLLELEIHLLPGLQSNQHSKNNIYPRLTEFLTSCGQNLTRFRLEVGESNSIEYLHYGANATLIYSQDKDSLFQQQLVIPLFQALNEGRPCPSMLTLRVEWREKPVIALQTAFHAALPRSQRCMLQVLKLDFGSNVSTLSREEIQQILAQYAPYLNETRRLQHLILDLSRSQLLASELEMLYSIISRELQQTHRISLYTSEYLPKTNVVRKQMHTNRIVCS</sequence>
<comment type="caution">
    <text evidence="1">The sequence shown here is derived from an EMBL/GenBank/DDBJ whole genome shotgun (WGS) entry which is preliminary data.</text>
</comment>
<evidence type="ECO:0008006" key="3">
    <source>
        <dbReference type="Google" id="ProtNLM"/>
    </source>
</evidence>
<dbReference type="EMBL" id="JAVFWL010000001">
    <property type="protein sequence ID" value="KAK6730786.1"/>
    <property type="molecule type" value="Genomic_DNA"/>
</dbReference>
<gene>
    <name evidence="1" type="primary">Necator_chrI.g3456</name>
    <name evidence="1" type="ORF">RB195_007327</name>
</gene>
<accession>A0ABR1BYD8</accession>
<dbReference type="Proteomes" id="UP001303046">
    <property type="component" value="Unassembled WGS sequence"/>
</dbReference>
<protein>
    <recommendedName>
        <fullName evidence="3">F-box domain-containing protein</fullName>
    </recommendedName>
</protein>
<evidence type="ECO:0000313" key="1">
    <source>
        <dbReference type="EMBL" id="KAK6730786.1"/>
    </source>
</evidence>
<reference evidence="1 2" key="1">
    <citation type="submission" date="2023-08" db="EMBL/GenBank/DDBJ databases">
        <title>A Necator americanus chromosomal reference genome.</title>
        <authorList>
            <person name="Ilik V."/>
            <person name="Petrzelkova K.J."/>
            <person name="Pardy F."/>
            <person name="Fuh T."/>
            <person name="Niatou-Singa F.S."/>
            <person name="Gouil Q."/>
            <person name="Baker L."/>
            <person name="Ritchie M.E."/>
            <person name="Jex A.R."/>
            <person name="Gazzola D."/>
            <person name="Li H."/>
            <person name="Toshio Fujiwara R."/>
            <person name="Zhan B."/>
            <person name="Aroian R.V."/>
            <person name="Pafco B."/>
            <person name="Schwarz E.M."/>
        </authorList>
    </citation>
    <scope>NUCLEOTIDE SEQUENCE [LARGE SCALE GENOMIC DNA]</scope>
    <source>
        <strain evidence="1 2">Aroian</strain>
        <tissue evidence="1">Whole animal</tissue>
    </source>
</reference>
<proteinExistence type="predicted"/>
<name>A0ABR1BYD8_NECAM</name>